<dbReference type="InterPro" id="IPR001509">
    <property type="entry name" value="Epimerase_deHydtase"/>
</dbReference>
<accession>A0AAN7SP61</accession>
<reference evidence="9" key="1">
    <citation type="submission" date="2023-01" db="EMBL/GenBank/DDBJ databases">
        <title>Key to firefly adult light organ development and bioluminescence: homeobox transcription factors regulate luciferase expression and transportation to peroxisome.</title>
        <authorList>
            <person name="Fu X."/>
        </authorList>
    </citation>
    <scope>NUCLEOTIDE SEQUENCE [LARGE SCALE GENOMIC DNA]</scope>
</reference>
<dbReference type="FunFam" id="3.40.50.720:FF:000077">
    <property type="entry name" value="L-threonine 3-dehydrogenase, mitochondrial"/>
    <property type="match status" value="1"/>
</dbReference>
<evidence type="ECO:0000256" key="5">
    <source>
        <dbReference type="ARBA" id="ARBA00066604"/>
    </source>
</evidence>
<dbReference type="InterPro" id="IPR051225">
    <property type="entry name" value="NAD(P)_epim/dehydratase"/>
</dbReference>
<dbReference type="GO" id="GO:0008743">
    <property type="term" value="F:L-threonine 3-dehydrogenase activity"/>
    <property type="evidence" value="ECO:0007669"/>
    <property type="project" value="UniProtKB-EC"/>
</dbReference>
<sequence>MFPRTFLKTISAQQQTIRHLCNNHWQNGGGAKSENPTILITGGLGQLGVECGKLLRSQYGAKKIILSDIREPSNAILQAGPYHFVDILDPKGLEKVVVDNKVDWIVHLSATLSAKGELDIPLATKVNIQGMHNIIELANHYKLRLFVPSTIGAFGPDSPRNPTPNITVQRPRTIYGVSKVYAELLGEYYHHKFNLDFRCLRLPGVVSCDLPGGGTTDYAIDMFHSAMTKGTYECYLTPKTTVPMIYITDCLRAINEFLVVPTDTIQRRVYNIHAMSFHPEGLAKEIQNYYPAFEITYKTDPIRQEIADSWPEVLDDTEARKDWGWNPKYDFKKMVQTMVDQVKVFYDEEPQRAKVAQ</sequence>
<dbReference type="Pfam" id="PF01370">
    <property type="entry name" value="Epimerase"/>
    <property type="match status" value="1"/>
</dbReference>
<dbReference type="GO" id="GO:0006567">
    <property type="term" value="P:L-threonine catabolic process"/>
    <property type="evidence" value="ECO:0007669"/>
    <property type="project" value="TreeGrafter"/>
</dbReference>
<protein>
    <recommendedName>
        <fullName evidence="6">L-threonine 3-dehydrogenase, mitochondrial</fullName>
        <ecNumber evidence="5">1.1.1.103</ecNumber>
    </recommendedName>
</protein>
<comment type="catalytic activity">
    <reaction evidence="2">
        <text>L-threonine + NAD(+) = (2S)-2-amino-3-oxobutanoate + NADH + H(+)</text>
        <dbReference type="Rhea" id="RHEA:13161"/>
        <dbReference type="ChEBI" id="CHEBI:15378"/>
        <dbReference type="ChEBI" id="CHEBI:57540"/>
        <dbReference type="ChEBI" id="CHEBI:57926"/>
        <dbReference type="ChEBI" id="CHEBI:57945"/>
        <dbReference type="ChEBI" id="CHEBI:78948"/>
        <dbReference type="EC" id="1.1.1.103"/>
    </reaction>
</comment>
<evidence type="ECO:0000259" key="7">
    <source>
        <dbReference type="Pfam" id="PF01370"/>
    </source>
</evidence>
<dbReference type="EMBL" id="JARPUR010000003">
    <property type="protein sequence ID" value="KAK4880063.1"/>
    <property type="molecule type" value="Genomic_DNA"/>
</dbReference>
<proteinExistence type="inferred from homology"/>
<name>A0AAN7SP61_9COLE</name>
<organism evidence="8 9">
    <name type="scientific">Aquatica leii</name>
    <dbReference type="NCBI Taxonomy" id="1421715"/>
    <lineage>
        <taxon>Eukaryota</taxon>
        <taxon>Metazoa</taxon>
        <taxon>Ecdysozoa</taxon>
        <taxon>Arthropoda</taxon>
        <taxon>Hexapoda</taxon>
        <taxon>Insecta</taxon>
        <taxon>Pterygota</taxon>
        <taxon>Neoptera</taxon>
        <taxon>Endopterygota</taxon>
        <taxon>Coleoptera</taxon>
        <taxon>Polyphaga</taxon>
        <taxon>Elateriformia</taxon>
        <taxon>Elateroidea</taxon>
        <taxon>Lampyridae</taxon>
        <taxon>Luciolinae</taxon>
        <taxon>Aquatica</taxon>
    </lineage>
</organism>
<gene>
    <name evidence="8" type="ORF">RN001_008209</name>
</gene>
<evidence type="ECO:0000313" key="8">
    <source>
        <dbReference type="EMBL" id="KAK4880063.1"/>
    </source>
</evidence>
<evidence type="ECO:0000256" key="3">
    <source>
        <dbReference type="ARBA" id="ARBA00059023"/>
    </source>
</evidence>
<evidence type="ECO:0000256" key="2">
    <source>
        <dbReference type="ARBA" id="ARBA00050613"/>
    </source>
</evidence>
<feature type="domain" description="NAD-dependent epimerase/dehydratase" evidence="7">
    <location>
        <begin position="38"/>
        <end position="272"/>
    </location>
</feature>
<dbReference type="InterPro" id="IPR036291">
    <property type="entry name" value="NAD(P)-bd_dom_sf"/>
</dbReference>
<dbReference type="EC" id="1.1.1.103" evidence="5"/>
<comment type="caution">
    <text evidence="8">The sequence shown here is derived from an EMBL/GenBank/DDBJ whole genome shotgun (WGS) entry which is preliminary data.</text>
</comment>
<dbReference type="PANTHER" id="PTHR42687:SF1">
    <property type="entry name" value="L-THREONINE 3-DEHYDROGENASE, MITOCHONDRIAL"/>
    <property type="match status" value="1"/>
</dbReference>
<evidence type="ECO:0000256" key="1">
    <source>
        <dbReference type="ARBA" id="ARBA00007637"/>
    </source>
</evidence>
<comment type="pathway">
    <text evidence="4">Amino-acid degradation; L-threonine degradation via oxydo-reductase pathway; glycine from L-threonine: step 1/2.</text>
</comment>
<dbReference type="PANTHER" id="PTHR42687">
    <property type="entry name" value="L-THREONINE 3-DEHYDROGENASE"/>
    <property type="match status" value="1"/>
</dbReference>
<dbReference type="Proteomes" id="UP001353858">
    <property type="component" value="Unassembled WGS sequence"/>
</dbReference>
<dbReference type="Gene3D" id="3.40.50.720">
    <property type="entry name" value="NAD(P)-binding Rossmann-like Domain"/>
    <property type="match status" value="1"/>
</dbReference>
<evidence type="ECO:0000256" key="6">
    <source>
        <dbReference type="ARBA" id="ARBA00069940"/>
    </source>
</evidence>
<comment type="similarity">
    <text evidence="1">Belongs to the NAD(P)-dependent epimerase/dehydratase family.</text>
</comment>
<dbReference type="SUPFAM" id="SSF51735">
    <property type="entry name" value="NAD(P)-binding Rossmann-fold domains"/>
    <property type="match status" value="1"/>
</dbReference>
<evidence type="ECO:0000256" key="4">
    <source>
        <dbReference type="ARBA" id="ARBA00060557"/>
    </source>
</evidence>
<evidence type="ECO:0000313" key="9">
    <source>
        <dbReference type="Proteomes" id="UP001353858"/>
    </source>
</evidence>
<dbReference type="AlphaFoldDB" id="A0AAN7SP61"/>
<comment type="function">
    <text evidence="3">Catalyzes the NAD(+)-dependent oxidation of L-threonine to 2-amino-3-ketobutyrate, mediating L-threonine catabolism.</text>
</comment>
<keyword evidence="9" id="KW-1185">Reference proteome</keyword>